<gene>
    <name evidence="4" type="primary">kbaY</name>
    <name evidence="4" type="synonym">agaY</name>
    <name evidence="4" type="ORF">COT62_01740</name>
</gene>
<feature type="binding site" evidence="3">
    <location>
        <position position="212"/>
    </location>
    <ligand>
        <name>Zn(2+)</name>
        <dbReference type="ChEBI" id="CHEBI:29105"/>
        <label>1</label>
        <note>catalytic</note>
    </ligand>
</feature>
<name>A0A2H0WT21_9BACT</name>
<evidence type="ECO:0000256" key="3">
    <source>
        <dbReference type="PIRSR" id="PIRSR001359-3"/>
    </source>
</evidence>
<dbReference type="PANTHER" id="PTHR30304:SF0">
    <property type="entry name" value="D-TAGATOSE-1,6-BISPHOSPHATE ALDOLASE SUBUNIT GATY-RELATED"/>
    <property type="match status" value="1"/>
</dbReference>
<reference evidence="5" key="1">
    <citation type="submission" date="2017-09" db="EMBL/GenBank/DDBJ databases">
        <title>Depth-based differentiation of microbial function through sediment-hosted aquifers and enrichment of novel symbionts in the deep terrestrial subsurface.</title>
        <authorList>
            <person name="Probst A.J."/>
            <person name="Ladd B."/>
            <person name="Jarett J.K."/>
            <person name="Geller-Mcgrath D.E."/>
            <person name="Sieber C.M.K."/>
            <person name="Emerson J.B."/>
            <person name="Anantharaman K."/>
            <person name="Thomas B.C."/>
            <person name="Malmstrom R."/>
            <person name="Stieglmeier M."/>
            <person name="Klingl A."/>
            <person name="Woyke T."/>
            <person name="Ryan C.M."/>
            <person name="Banfield J.F."/>
        </authorList>
    </citation>
    <scope>NUCLEOTIDE SEQUENCE [LARGE SCALE GENOMIC DNA]</scope>
</reference>
<dbReference type="Gene3D" id="3.20.20.70">
    <property type="entry name" value="Aldolase class I"/>
    <property type="match status" value="1"/>
</dbReference>
<feature type="binding site" evidence="3">
    <location>
        <position position="108"/>
    </location>
    <ligand>
        <name>Zn(2+)</name>
        <dbReference type="ChEBI" id="CHEBI:29105"/>
        <label>2</label>
    </ligand>
</feature>
<protein>
    <submittedName>
        <fullName evidence="4">Tagatose-bisphosphate aldolase</fullName>
    </submittedName>
</protein>
<feature type="binding site" evidence="3">
    <location>
        <position position="87"/>
    </location>
    <ligand>
        <name>Zn(2+)</name>
        <dbReference type="ChEBI" id="CHEBI:29105"/>
        <label>1</label>
        <note>catalytic</note>
    </ligand>
</feature>
<feature type="binding site" evidence="3">
    <location>
        <position position="184"/>
    </location>
    <ligand>
        <name>Zn(2+)</name>
        <dbReference type="ChEBI" id="CHEBI:29105"/>
        <label>1</label>
        <note>catalytic</note>
    </ligand>
</feature>
<dbReference type="Pfam" id="PF01116">
    <property type="entry name" value="F_bP_aldolase"/>
    <property type="match status" value="1"/>
</dbReference>
<dbReference type="GO" id="GO:0009025">
    <property type="term" value="F:tagatose-bisphosphate aldolase activity"/>
    <property type="evidence" value="ECO:0007669"/>
    <property type="project" value="TreeGrafter"/>
</dbReference>
<comment type="caution">
    <text evidence="4">The sequence shown here is derived from an EMBL/GenBank/DDBJ whole genome shotgun (WGS) entry which is preliminary data.</text>
</comment>
<dbReference type="InterPro" id="IPR013785">
    <property type="entry name" value="Aldolase_TIM"/>
</dbReference>
<dbReference type="EMBL" id="PEZG01000038">
    <property type="protein sequence ID" value="PIS15803.1"/>
    <property type="molecule type" value="Genomic_DNA"/>
</dbReference>
<feature type="binding site" evidence="2">
    <location>
        <begin position="213"/>
        <end position="215"/>
    </location>
    <ligand>
        <name>dihydroxyacetone phosphate</name>
        <dbReference type="ChEBI" id="CHEBI:57642"/>
    </ligand>
</feature>
<accession>A0A2H0WT21</accession>
<feature type="binding site" evidence="2">
    <location>
        <begin position="234"/>
        <end position="237"/>
    </location>
    <ligand>
        <name>dihydroxyacetone phosphate</name>
        <dbReference type="ChEBI" id="CHEBI:57642"/>
    </ligand>
</feature>
<evidence type="ECO:0000256" key="1">
    <source>
        <dbReference type="PIRSR" id="PIRSR001359-1"/>
    </source>
</evidence>
<dbReference type="InterPro" id="IPR000771">
    <property type="entry name" value="FBA_II"/>
</dbReference>
<evidence type="ECO:0000313" key="5">
    <source>
        <dbReference type="Proteomes" id="UP000231198"/>
    </source>
</evidence>
<organism evidence="4 5">
    <name type="scientific">Candidatus Roizmanbacteria bacterium CG09_land_8_20_14_0_10_41_9</name>
    <dbReference type="NCBI Taxonomy" id="1974850"/>
    <lineage>
        <taxon>Bacteria</taxon>
        <taxon>Candidatus Roizmaniibacteriota</taxon>
    </lineage>
</organism>
<feature type="binding site" evidence="2">
    <location>
        <position position="185"/>
    </location>
    <ligand>
        <name>dihydroxyacetone phosphate</name>
        <dbReference type="ChEBI" id="CHEBI:57642"/>
    </ligand>
</feature>
<evidence type="ECO:0000256" key="2">
    <source>
        <dbReference type="PIRSR" id="PIRSR001359-2"/>
    </source>
</evidence>
<dbReference type="SUPFAM" id="SSF51569">
    <property type="entry name" value="Aldolase"/>
    <property type="match status" value="1"/>
</dbReference>
<dbReference type="GO" id="GO:0005829">
    <property type="term" value="C:cytosol"/>
    <property type="evidence" value="ECO:0007669"/>
    <property type="project" value="TreeGrafter"/>
</dbReference>
<dbReference type="GO" id="GO:0005975">
    <property type="term" value="P:carbohydrate metabolic process"/>
    <property type="evidence" value="ECO:0007669"/>
    <property type="project" value="InterPro"/>
</dbReference>
<feature type="active site" description="Proton donor" evidence="1">
    <location>
        <position position="86"/>
    </location>
</feature>
<dbReference type="PANTHER" id="PTHR30304">
    <property type="entry name" value="D-TAGATOSE-1,6-BISPHOSPHATE ALDOLASE"/>
    <property type="match status" value="1"/>
</dbReference>
<keyword evidence="3" id="KW-0479">Metal-binding</keyword>
<dbReference type="AlphaFoldDB" id="A0A2H0WT21"/>
<dbReference type="PIRSF" id="PIRSF001359">
    <property type="entry name" value="F_bP_aldolase_II"/>
    <property type="match status" value="1"/>
</dbReference>
<dbReference type="InterPro" id="IPR050246">
    <property type="entry name" value="Class_II_FBP_aldolase"/>
</dbReference>
<dbReference type="Proteomes" id="UP000231198">
    <property type="component" value="Unassembled WGS sequence"/>
</dbReference>
<dbReference type="GO" id="GO:0008270">
    <property type="term" value="F:zinc ion binding"/>
    <property type="evidence" value="ECO:0007669"/>
    <property type="project" value="InterPro"/>
</dbReference>
<dbReference type="NCBIfam" id="TIGR00167">
    <property type="entry name" value="cbbA"/>
    <property type="match status" value="1"/>
</dbReference>
<keyword evidence="3" id="KW-0862">Zinc</keyword>
<feature type="binding site" evidence="3">
    <location>
        <position position="138"/>
    </location>
    <ligand>
        <name>Zn(2+)</name>
        <dbReference type="ChEBI" id="CHEBI:29105"/>
        <label>2</label>
    </ligand>
</feature>
<sequence length="286" mass="31678">MGICYTFSMNPVDLWNRAYLKKNAVPSFNFSGADVALTIARTVKRLGYYCLISTSERELNFQTPSLVVSIAKALQESGYPVFLNLDHGKSSEIIRRAIDLGFDCIHFDGSDLSLEENITRTKEIVEICRPRGISVEGEVGKIGGSSTLQDESGKTSELTKPEEAIRFAKETQVDILACSFGSAHGLSKEPEILDISILEEIRKHVDVPFVLHGGSGLPQTEIKKAISAGVVKINFNTELRMAWTEGIKEYLNQNSQDIVPVNILTHADLKVEKVVEEKVRMCINSE</sequence>
<evidence type="ECO:0000313" key="4">
    <source>
        <dbReference type="EMBL" id="PIS15803.1"/>
    </source>
</evidence>
<proteinExistence type="predicted"/>
<comment type="cofactor">
    <cofactor evidence="3">
        <name>Zn(2+)</name>
        <dbReference type="ChEBI" id="CHEBI:29105"/>
    </cofactor>
    <text evidence="3">Binds 2 Zn(2+) ions per subunit. One is catalytic and the other provides a structural contribution.</text>
</comment>